<gene>
    <name evidence="2" type="ORF">KFL01_07860</name>
</gene>
<dbReference type="EMBL" id="BJZR01000013">
    <property type="protein sequence ID" value="GEO91480.1"/>
    <property type="molecule type" value="Genomic_DNA"/>
</dbReference>
<comment type="caution">
    <text evidence="2">The sequence shown here is derived from an EMBL/GenBank/DDBJ whole genome shotgun (WGS) entry which is preliminary data.</text>
</comment>
<sequence length="43" mass="4665">MTSFLLTVYVLVWPLVVAGVLAVLCTAFGKEAAEARRQGRDLV</sequence>
<protein>
    <submittedName>
        <fullName evidence="2">Uncharacterized protein</fullName>
    </submittedName>
</protein>
<keyword evidence="3" id="KW-1185">Reference proteome</keyword>
<evidence type="ECO:0000313" key="2">
    <source>
        <dbReference type="EMBL" id="GEO91480.1"/>
    </source>
</evidence>
<organism evidence="2 3">
    <name type="scientific">Kocuria flava</name>
    <dbReference type="NCBI Taxonomy" id="446860"/>
    <lineage>
        <taxon>Bacteria</taxon>
        <taxon>Bacillati</taxon>
        <taxon>Actinomycetota</taxon>
        <taxon>Actinomycetes</taxon>
        <taxon>Micrococcales</taxon>
        <taxon>Micrococcaceae</taxon>
        <taxon>Kocuria</taxon>
    </lineage>
</organism>
<dbReference type="Proteomes" id="UP000321155">
    <property type="component" value="Unassembled WGS sequence"/>
</dbReference>
<reference evidence="2 3" key="1">
    <citation type="submission" date="2019-07" db="EMBL/GenBank/DDBJ databases">
        <title>Whole genome shotgun sequence of Kocuria flava NBRC 107626.</title>
        <authorList>
            <person name="Hosoyama A."/>
            <person name="Uohara A."/>
            <person name="Ohji S."/>
            <person name="Ichikawa N."/>
        </authorList>
    </citation>
    <scope>NUCLEOTIDE SEQUENCE [LARGE SCALE GENOMIC DNA]</scope>
    <source>
        <strain evidence="2 3">NBRC 107626</strain>
    </source>
</reference>
<proteinExistence type="predicted"/>
<keyword evidence="1" id="KW-1133">Transmembrane helix</keyword>
<dbReference type="InterPro" id="IPR049820">
    <property type="entry name" value="Trnsprt_adja_ssu-like"/>
</dbReference>
<dbReference type="NCBIfam" id="NF038354">
    <property type="entry name" value="trnsprt_adja_43"/>
    <property type="match status" value="1"/>
</dbReference>
<evidence type="ECO:0000313" key="3">
    <source>
        <dbReference type="Proteomes" id="UP000321155"/>
    </source>
</evidence>
<accession>A0ABQ0X9P9</accession>
<feature type="transmembrane region" description="Helical" evidence="1">
    <location>
        <begin position="6"/>
        <end position="28"/>
    </location>
</feature>
<dbReference type="RefSeq" id="WP_211268303.1">
    <property type="nucleotide sequence ID" value="NZ_BJZR01000013.1"/>
</dbReference>
<keyword evidence="1" id="KW-0472">Membrane</keyword>
<keyword evidence="1" id="KW-0812">Transmembrane</keyword>
<name>A0ABQ0X9P9_9MICC</name>
<evidence type="ECO:0000256" key="1">
    <source>
        <dbReference type="SAM" id="Phobius"/>
    </source>
</evidence>